<feature type="chain" id="PRO_5041991582" evidence="3">
    <location>
        <begin position="20"/>
        <end position="327"/>
    </location>
</feature>
<evidence type="ECO:0000256" key="3">
    <source>
        <dbReference type="SAM" id="SignalP"/>
    </source>
</evidence>
<feature type="compositionally biased region" description="Gly residues" evidence="2">
    <location>
        <begin position="57"/>
        <end position="75"/>
    </location>
</feature>
<feature type="active site" description="Proton acceptor" evidence="1">
    <location>
        <position position="251"/>
    </location>
</feature>
<dbReference type="PRINTS" id="PR00977">
    <property type="entry name" value="SCYTLDPTASE"/>
</dbReference>
<dbReference type="AlphaFoldDB" id="A0AAD7GQX5"/>
<dbReference type="InterPro" id="IPR038656">
    <property type="entry name" value="Peptidase_G1_sf"/>
</dbReference>
<feature type="region of interest" description="Disordered" evidence="2">
    <location>
        <begin position="52"/>
        <end position="106"/>
    </location>
</feature>
<organism evidence="4 5">
    <name type="scientific">Mycena rosella</name>
    <name type="common">Pink bonnet</name>
    <name type="synonym">Agaricus rosellus</name>
    <dbReference type="NCBI Taxonomy" id="1033263"/>
    <lineage>
        <taxon>Eukaryota</taxon>
        <taxon>Fungi</taxon>
        <taxon>Dikarya</taxon>
        <taxon>Basidiomycota</taxon>
        <taxon>Agaricomycotina</taxon>
        <taxon>Agaricomycetes</taxon>
        <taxon>Agaricomycetidae</taxon>
        <taxon>Agaricales</taxon>
        <taxon>Marasmiineae</taxon>
        <taxon>Mycenaceae</taxon>
        <taxon>Mycena</taxon>
    </lineage>
</organism>
<dbReference type="SUPFAM" id="SSF49899">
    <property type="entry name" value="Concanavalin A-like lectins/glucanases"/>
    <property type="match status" value="1"/>
</dbReference>
<dbReference type="GO" id="GO:0070007">
    <property type="term" value="F:glutamic-type endopeptidase activity"/>
    <property type="evidence" value="ECO:0007669"/>
    <property type="project" value="InterPro"/>
</dbReference>
<gene>
    <name evidence="4" type="ORF">B0H17DRAFT_1046237</name>
</gene>
<dbReference type="InterPro" id="IPR013320">
    <property type="entry name" value="ConA-like_dom_sf"/>
</dbReference>
<dbReference type="CDD" id="cd13426">
    <property type="entry name" value="Peptidase_G1"/>
    <property type="match status" value="1"/>
</dbReference>
<accession>A0AAD7GQX5</accession>
<evidence type="ECO:0000256" key="2">
    <source>
        <dbReference type="SAM" id="MobiDB-lite"/>
    </source>
</evidence>
<reference evidence="4" key="1">
    <citation type="submission" date="2023-03" db="EMBL/GenBank/DDBJ databases">
        <title>Massive genome expansion in bonnet fungi (Mycena s.s.) driven by repeated elements and novel gene families across ecological guilds.</title>
        <authorList>
            <consortium name="Lawrence Berkeley National Laboratory"/>
            <person name="Harder C.B."/>
            <person name="Miyauchi S."/>
            <person name="Viragh M."/>
            <person name="Kuo A."/>
            <person name="Thoen E."/>
            <person name="Andreopoulos B."/>
            <person name="Lu D."/>
            <person name="Skrede I."/>
            <person name="Drula E."/>
            <person name="Henrissat B."/>
            <person name="Morin E."/>
            <person name="Kohler A."/>
            <person name="Barry K."/>
            <person name="LaButti K."/>
            <person name="Morin E."/>
            <person name="Salamov A."/>
            <person name="Lipzen A."/>
            <person name="Mereny Z."/>
            <person name="Hegedus B."/>
            <person name="Baldrian P."/>
            <person name="Stursova M."/>
            <person name="Weitz H."/>
            <person name="Taylor A."/>
            <person name="Grigoriev I.V."/>
            <person name="Nagy L.G."/>
            <person name="Martin F."/>
            <person name="Kauserud H."/>
        </authorList>
    </citation>
    <scope>NUCLEOTIDE SEQUENCE</scope>
    <source>
        <strain evidence="4">CBHHK067</strain>
    </source>
</reference>
<dbReference type="PANTHER" id="PTHR37536:SF1">
    <property type="entry name" value="ASPERGILLOPEPSIN, PUTAITVE (AFU_ORTHOLOGUE AFUA_7G01200)"/>
    <property type="match status" value="1"/>
</dbReference>
<dbReference type="PANTHER" id="PTHR37536">
    <property type="entry name" value="PUTATIVE (AFU_ORTHOLOGUE AFUA_3G02970)-RELATED"/>
    <property type="match status" value="1"/>
</dbReference>
<comment type="caution">
    <text evidence="4">The sequence shown here is derived from an EMBL/GenBank/DDBJ whole genome shotgun (WGS) entry which is preliminary data.</text>
</comment>
<feature type="compositionally biased region" description="Low complexity" evidence="2">
    <location>
        <begin position="76"/>
        <end position="106"/>
    </location>
</feature>
<sequence>MFFSASLLSFALLASTVFAVPTSRLDGDISRRVGRLVSPFRPADGVSEKLLSARKNGGSGGGNGGNSGGGGGSGGNTSKTATVTATRTTSTATTATSSPPSSTDPAVLTSSIWAGAGMESPANTYKSVTGTLVVPHLQPAAGGASTGFYGGSAWVGLDGMTCQTSLMATGIDFIYFNETITANTWTEVYPNPGVDLSMSVNAGDTIKLTVTATSTTTGTAVVENLSNGQSSTVSLTSPSPLCLENAEWIVEDFQESTFLIPFADFGSITFTDASATTQSGSTVGPDASDSHIINMAQKDAELQVLQFTSASCTANSVTVDYLTSIPF</sequence>
<evidence type="ECO:0000256" key="1">
    <source>
        <dbReference type="PIRSR" id="PIRSR600250-50"/>
    </source>
</evidence>
<dbReference type="Gene3D" id="2.60.120.700">
    <property type="entry name" value="Peptidase G1"/>
    <property type="match status" value="1"/>
</dbReference>
<evidence type="ECO:0000313" key="4">
    <source>
        <dbReference type="EMBL" id="KAJ7701220.1"/>
    </source>
</evidence>
<keyword evidence="5" id="KW-1185">Reference proteome</keyword>
<name>A0AAD7GQX5_MYCRO</name>
<keyword evidence="3" id="KW-0732">Signal</keyword>
<dbReference type="GO" id="GO:0006508">
    <property type="term" value="P:proteolysis"/>
    <property type="evidence" value="ECO:0007669"/>
    <property type="project" value="InterPro"/>
</dbReference>
<proteinExistence type="predicted"/>
<dbReference type="Pfam" id="PF01828">
    <property type="entry name" value="Peptidase_A4"/>
    <property type="match status" value="1"/>
</dbReference>
<protein>
    <submittedName>
        <fullName evidence="4">Peptidase A4 family-domain-containing protein</fullName>
    </submittedName>
</protein>
<dbReference type="EMBL" id="JARKIE010000018">
    <property type="protein sequence ID" value="KAJ7701220.1"/>
    <property type="molecule type" value="Genomic_DNA"/>
</dbReference>
<dbReference type="InterPro" id="IPR000250">
    <property type="entry name" value="Peptidase_G1"/>
</dbReference>
<evidence type="ECO:0000313" key="5">
    <source>
        <dbReference type="Proteomes" id="UP001221757"/>
    </source>
</evidence>
<dbReference type="Proteomes" id="UP001221757">
    <property type="component" value="Unassembled WGS sequence"/>
</dbReference>
<feature type="signal peptide" evidence="3">
    <location>
        <begin position="1"/>
        <end position="19"/>
    </location>
</feature>